<dbReference type="Proteomes" id="UP000818029">
    <property type="component" value="Chromosome A13"/>
</dbReference>
<organism evidence="2 3">
    <name type="scientific">Gossypium hirsutum</name>
    <name type="common">Upland cotton</name>
    <name type="synonym">Gossypium mexicanum</name>
    <dbReference type="NCBI Taxonomy" id="3635"/>
    <lineage>
        <taxon>Eukaryota</taxon>
        <taxon>Viridiplantae</taxon>
        <taxon>Streptophyta</taxon>
        <taxon>Embryophyta</taxon>
        <taxon>Tracheophyta</taxon>
        <taxon>Spermatophyta</taxon>
        <taxon>Magnoliopsida</taxon>
        <taxon>eudicotyledons</taxon>
        <taxon>Gunneridae</taxon>
        <taxon>Pentapetalae</taxon>
        <taxon>rosids</taxon>
        <taxon>malvids</taxon>
        <taxon>Malvales</taxon>
        <taxon>Malvaceae</taxon>
        <taxon>Malvoideae</taxon>
        <taxon>Gossypium</taxon>
    </lineage>
</organism>
<gene>
    <name evidence="3" type="primary">LOC107962085</name>
</gene>
<protein>
    <submittedName>
        <fullName evidence="3">Uncharacterized protein</fullName>
    </submittedName>
</protein>
<evidence type="ECO:0000256" key="1">
    <source>
        <dbReference type="SAM" id="Phobius"/>
    </source>
</evidence>
<reference evidence="3" key="2">
    <citation type="submission" date="2025-08" db="UniProtKB">
        <authorList>
            <consortium name="RefSeq"/>
        </authorList>
    </citation>
    <scope>IDENTIFICATION</scope>
</reference>
<dbReference type="RefSeq" id="XP_040941076.1">
    <property type="nucleotide sequence ID" value="XM_041085142.1"/>
</dbReference>
<sequence>MPSQKILKPILSSGYHFFFSFDGSVYWESCSFKNWFIFFSYTFLLVLFFPIPFSIWFMSPFNPLLSFSIPRDTHYQLQRRKLPHDGSQSKKIAQRPQQKRWFWLGVN</sequence>
<evidence type="ECO:0000313" key="3">
    <source>
        <dbReference type="RefSeq" id="XP_040941076.1"/>
    </source>
</evidence>
<keyword evidence="1" id="KW-1133">Transmembrane helix</keyword>
<keyword evidence="1" id="KW-0812">Transmembrane</keyword>
<reference evidence="2" key="1">
    <citation type="journal article" date="2020" name="Nat. Genet.">
        <title>Genomic diversifications of five Gossypium allopolyploid species and their impact on cotton improvement.</title>
        <authorList>
            <person name="Chen Z.J."/>
            <person name="Sreedasyam A."/>
            <person name="Ando A."/>
            <person name="Song Q."/>
            <person name="De Santiago L.M."/>
            <person name="Hulse-Kemp A.M."/>
            <person name="Ding M."/>
            <person name="Ye W."/>
            <person name="Kirkbride R.C."/>
            <person name="Jenkins J."/>
            <person name="Plott C."/>
            <person name="Lovell J."/>
            <person name="Lin Y.M."/>
            <person name="Vaughn R."/>
            <person name="Liu B."/>
            <person name="Simpson S."/>
            <person name="Scheffler B.E."/>
            <person name="Wen L."/>
            <person name="Saski C.A."/>
            <person name="Grover C.E."/>
            <person name="Hu G."/>
            <person name="Conover J.L."/>
            <person name="Carlson J.W."/>
            <person name="Shu S."/>
            <person name="Boston L.B."/>
            <person name="Williams M."/>
            <person name="Peterson D.G."/>
            <person name="McGee K."/>
            <person name="Jones D.C."/>
            <person name="Wendel J.F."/>
            <person name="Stelly D.M."/>
            <person name="Grimwood J."/>
            <person name="Schmutz J."/>
        </authorList>
    </citation>
    <scope>NUCLEOTIDE SEQUENCE [LARGE SCALE GENOMIC DNA]</scope>
    <source>
        <strain evidence="2">cv. TM-1</strain>
    </source>
</reference>
<dbReference type="GeneID" id="107962085"/>
<feature type="transmembrane region" description="Helical" evidence="1">
    <location>
        <begin position="35"/>
        <end position="58"/>
    </location>
</feature>
<proteinExistence type="predicted"/>
<keyword evidence="1" id="KW-0472">Membrane</keyword>
<keyword evidence="2" id="KW-1185">Reference proteome</keyword>
<accession>A0ABM2ZEH0</accession>
<evidence type="ECO:0000313" key="2">
    <source>
        <dbReference type="Proteomes" id="UP000818029"/>
    </source>
</evidence>
<name>A0ABM2ZEH0_GOSHI</name>